<name>A0A8H2NR02_PSEFL</name>
<dbReference type="EMBL" id="CABVIE010000006">
    <property type="protein sequence ID" value="VVO91229.1"/>
    <property type="molecule type" value="Genomic_DNA"/>
</dbReference>
<sequence length="84" mass="8990">MPIIDSEHLKPGLRPVQIAEAAWYEALVAREVAAPEDLPAAREAADKALNAYKDACVGLYGYIQSTVQNAEAEAVQIGSPVPRT</sequence>
<dbReference type="RefSeq" id="WP_150757796.1">
    <property type="nucleotide sequence ID" value="NZ_CABVIE010000006.1"/>
</dbReference>
<organism evidence="1 2">
    <name type="scientific">Pseudomonas fluorescens</name>
    <dbReference type="NCBI Taxonomy" id="294"/>
    <lineage>
        <taxon>Bacteria</taxon>
        <taxon>Pseudomonadati</taxon>
        <taxon>Pseudomonadota</taxon>
        <taxon>Gammaproteobacteria</taxon>
        <taxon>Pseudomonadales</taxon>
        <taxon>Pseudomonadaceae</taxon>
        <taxon>Pseudomonas</taxon>
    </lineage>
</organism>
<evidence type="ECO:0000313" key="2">
    <source>
        <dbReference type="Proteomes" id="UP000325723"/>
    </source>
</evidence>
<dbReference type="AlphaFoldDB" id="A0A8H2NR02"/>
<evidence type="ECO:0000313" key="1">
    <source>
        <dbReference type="EMBL" id="VVO91229.1"/>
    </source>
</evidence>
<accession>A0A8H2NR02</accession>
<protein>
    <submittedName>
        <fullName evidence="1">Uncharacterized protein</fullName>
    </submittedName>
</protein>
<dbReference type="Proteomes" id="UP000325723">
    <property type="component" value="Unassembled WGS sequence"/>
</dbReference>
<comment type="caution">
    <text evidence="1">The sequence shown here is derived from an EMBL/GenBank/DDBJ whole genome shotgun (WGS) entry which is preliminary data.</text>
</comment>
<proteinExistence type="predicted"/>
<reference evidence="1 2" key="1">
    <citation type="submission" date="2019-09" db="EMBL/GenBank/DDBJ databases">
        <authorList>
            <person name="Chandra G."/>
            <person name="Truman W A."/>
        </authorList>
    </citation>
    <scope>NUCLEOTIDE SEQUENCE [LARGE SCALE GENOMIC DNA]</scope>
    <source>
        <strain evidence="1">PS900</strain>
    </source>
</reference>
<gene>
    <name evidence="1" type="ORF">PS900_02334</name>
</gene>